<protein>
    <submittedName>
        <fullName evidence="2">Uncharacterized protein</fullName>
    </submittedName>
</protein>
<evidence type="ECO:0000256" key="1">
    <source>
        <dbReference type="SAM" id="MobiDB-lite"/>
    </source>
</evidence>
<reference evidence="2" key="1">
    <citation type="submission" date="2022-10" db="EMBL/GenBank/DDBJ databases">
        <title>Tapping the CABI collections for fungal endophytes: first genome assemblies for Collariella, Neodidymelliopsis, Ascochyta clinopodiicola, Didymella pomorum, Didymosphaeria variabile, Neocosmospora piperis and Neocucurbitaria cava.</title>
        <authorList>
            <person name="Hill R."/>
        </authorList>
    </citation>
    <scope>NUCLEOTIDE SEQUENCE</scope>
    <source>
        <strain evidence="2">IMI 356814</strain>
    </source>
</reference>
<evidence type="ECO:0000313" key="3">
    <source>
        <dbReference type="Proteomes" id="UP001140560"/>
    </source>
</evidence>
<organism evidence="2 3">
    <name type="scientific">Neocucurbitaria cava</name>
    <dbReference type="NCBI Taxonomy" id="798079"/>
    <lineage>
        <taxon>Eukaryota</taxon>
        <taxon>Fungi</taxon>
        <taxon>Dikarya</taxon>
        <taxon>Ascomycota</taxon>
        <taxon>Pezizomycotina</taxon>
        <taxon>Dothideomycetes</taxon>
        <taxon>Pleosporomycetidae</taxon>
        <taxon>Pleosporales</taxon>
        <taxon>Pleosporineae</taxon>
        <taxon>Cucurbitariaceae</taxon>
        <taxon>Neocucurbitaria</taxon>
    </lineage>
</organism>
<dbReference type="AlphaFoldDB" id="A0A9W8Y770"/>
<dbReference type="EMBL" id="JAPEUY010000012">
    <property type="protein sequence ID" value="KAJ4367359.1"/>
    <property type="molecule type" value="Genomic_DNA"/>
</dbReference>
<dbReference type="Proteomes" id="UP001140560">
    <property type="component" value="Unassembled WGS sequence"/>
</dbReference>
<name>A0A9W8Y770_9PLEO</name>
<gene>
    <name evidence="2" type="ORF">N0V83_006940</name>
</gene>
<keyword evidence="3" id="KW-1185">Reference proteome</keyword>
<proteinExistence type="predicted"/>
<feature type="region of interest" description="Disordered" evidence="1">
    <location>
        <begin position="1"/>
        <end position="31"/>
    </location>
</feature>
<feature type="compositionally biased region" description="Polar residues" evidence="1">
    <location>
        <begin position="1"/>
        <end position="17"/>
    </location>
</feature>
<sequence length="143" mass="15973">MPGGSSHQDTETGYQWSRQEDQPGYEWKNTRAREEEARALEMIVDKGSQIKSSEVRRSAGFECGSEGEALREMELKGGYSRVGKQADIWVRRSDGHGTSELEQVMMDRREAPDTASGDSLKGCDLYEAYEMPLSSTRSVTGRA</sequence>
<evidence type="ECO:0000313" key="2">
    <source>
        <dbReference type="EMBL" id="KAJ4367359.1"/>
    </source>
</evidence>
<dbReference type="OrthoDB" id="5377039at2759"/>
<comment type="caution">
    <text evidence="2">The sequence shown here is derived from an EMBL/GenBank/DDBJ whole genome shotgun (WGS) entry which is preliminary data.</text>
</comment>
<accession>A0A9W8Y770</accession>